<reference evidence="4" key="1">
    <citation type="submission" date="2019-03" db="EMBL/GenBank/DDBJ databases">
        <title>Long read genome sequence of the mycoparasitic Pythium oligandrum ATCC 38472 isolated from sugarbeet rhizosphere.</title>
        <authorList>
            <person name="Gaulin E."/>
        </authorList>
    </citation>
    <scope>NUCLEOTIDE SEQUENCE</scope>
    <source>
        <strain evidence="4">ATCC 38472_TT</strain>
    </source>
</reference>
<keyword evidence="5" id="KW-1185">Reference proteome</keyword>
<dbReference type="EMBL" id="SPLM01000073">
    <property type="protein sequence ID" value="TMW63002.1"/>
    <property type="molecule type" value="Genomic_DNA"/>
</dbReference>
<proteinExistence type="inferred from homology"/>
<dbReference type="Proteomes" id="UP000794436">
    <property type="component" value="Unassembled WGS sequence"/>
</dbReference>
<evidence type="ECO:0000313" key="5">
    <source>
        <dbReference type="Proteomes" id="UP000794436"/>
    </source>
</evidence>
<keyword evidence="2" id="KW-0962">Peroxisome biogenesis</keyword>
<evidence type="ECO:0000256" key="1">
    <source>
        <dbReference type="ARBA" id="ARBA00009505"/>
    </source>
</evidence>
<evidence type="ECO:0000313" key="4">
    <source>
        <dbReference type="EMBL" id="TMW63002.1"/>
    </source>
</evidence>
<dbReference type="GO" id="GO:0005778">
    <property type="term" value="C:peroxisomal membrane"/>
    <property type="evidence" value="ECO:0007669"/>
    <property type="project" value="UniProtKB-SubCell"/>
</dbReference>
<name>A0A8K1FKN1_PYTOL</name>
<keyword evidence="2" id="KW-0576">Peroxisome</keyword>
<dbReference type="OrthoDB" id="59472at2759"/>
<dbReference type="Pfam" id="PF08610">
    <property type="entry name" value="Pex16"/>
    <property type="match status" value="1"/>
</dbReference>
<accession>A0A8K1FKN1</accession>
<comment type="caution">
    <text evidence="4">The sequence shown here is derived from an EMBL/GenBank/DDBJ whole genome shotgun (WGS) entry which is preliminary data.</text>
</comment>
<protein>
    <recommendedName>
        <fullName evidence="2">Peroxisomal membrane protein PEX16</fullName>
    </recommendedName>
</protein>
<comment type="similarity">
    <text evidence="1 2">Belongs to the peroxin-16 family.</text>
</comment>
<organism evidence="4 5">
    <name type="scientific">Pythium oligandrum</name>
    <name type="common">Mycoparasitic fungus</name>
    <dbReference type="NCBI Taxonomy" id="41045"/>
    <lineage>
        <taxon>Eukaryota</taxon>
        <taxon>Sar</taxon>
        <taxon>Stramenopiles</taxon>
        <taxon>Oomycota</taxon>
        <taxon>Peronosporomycetes</taxon>
        <taxon>Pythiales</taxon>
        <taxon>Pythiaceae</taxon>
        <taxon>Pythium</taxon>
    </lineage>
</organism>
<dbReference type="InterPro" id="IPR013919">
    <property type="entry name" value="Pex16"/>
</dbReference>
<evidence type="ECO:0000256" key="3">
    <source>
        <dbReference type="SAM" id="MobiDB-lite"/>
    </source>
</evidence>
<dbReference type="AlphaFoldDB" id="A0A8K1FKN1"/>
<feature type="region of interest" description="Disordered" evidence="3">
    <location>
        <begin position="167"/>
        <end position="216"/>
    </location>
</feature>
<dbReference type="GO" id="GO:0007031">
    <property type="term" value="P:peroxisome organization"/>
    <property type="evidence" value="ECO:0007669"/>
    <property type="project" value="UniProtKB-KW"/>
</dbReference>
<dbReference type="PANTHER" id="PTHR13299">
    <property type="entry name" value="PEROXISOMAL MEMBRANE PROTEIN PEX16"/>
    <property type="match status" value="1"/>
</dbReference>
<sequence length="367" mass="40361">MDAHEDSSKQQQLEQALTPVVAGSTLGRYEQWVLKNTSVARNLETMLYIAPQFVPKNLVDAEVASQSGYAVVGLLGLFHDYVLYKAAHADAKPSTSFTRMVRVPLSLVSHVQVLSEVIARKVGGEVSRWRVIVLIELFKCVCKLLLLTQERRALLVGVGKYKSIHPPGTKKSPFARFSKSNKQRGSRTGKIFANKNATADAAPAEPTPEDKPAGPTAITFADPTVSVPDVANEKKLLAGEILHVFRPLVYAVLRQRRDENSWLPALVALAIEVSGLVLSSTSLENSKLVTPTTLPQNKKAQEELSARKMQLLLYLLRDPAYVNLTKPVATTVCGVTDYVPVLGKVFRLVSIGLMDYYARFHFYTSAS</sequence>
<evidence type="ECO:0000256" key="2">
    <source>
        <dbReference type="RuleBase" id="RU365003"/>
    </source>
</evidence>
<dbReference type="PANTHER" id="PTHR13299:SF0">
    <property type="entry name" value="PEROXISOMAL MEMBRANE PROTEIN PEX16"/>
    <property type="match status" value="1"/>
</dbReference>
<feature type="compositionally biased region" description="Low complexity" evidence="3">
    <location>
        <begin position="193"/>
        <end position="204"/>
    </location>
</feature>
<comment type="subcellular location">
    <subcellularLocation>
        <location evidence="2">Peroxisome membrane</location>
    </subcellularLocation>
</comment>
<gene>
    <name evidence="4" type="ORF">Poli38472_005620</name>
</gene>